<dbReference type="Proteomes" id="UP001500279">
    <property type="component" value="Unassembled WGS sequence"/>
</dbReference>
<reference evidence="2 3" key="1">
    <citation type="journal article" date="2019" name="Int. J. Syst. Evol. Microbiol.">
        <title>The Global Catalogue of Microorganisms (GCM) 10K type strain sequencing project: providing services to taxonomists for standard genome sequencing and annotation.</title>
        <authorList>
            <consortium name="The Broad Institute Genomics Platform"/>
            <consortium name="The Broad Institute Genome Sequencing Center for Infectious Disease"/>
            <person name="Wu L."/>
            <person name="Ma J."/>
        </authorList>
    </citation>
    <scope>NUCLEOTIDE SEQUENCE [LARGE SCALE GENOMIC DNA]</scope>
    <source>
        <strain evidence="2 3">JCM 15503</strain>
    </source>
</reference>
<protein>
    <recommendedName>
        <fullName evidence="4">Baseplate assembly protein</fullName>
    </recommendedName>
</protein>
<evidence type="ECO:0000313" key="2">
    <source>
        <dbReference type="EMBL" id="GAA0764128.1"/>
    </source>
</evidence>
<sequence>MKSCSTCGAFSLPCGCCEGTTVLTPAVIHNRPGLPELAYRVGTHATFFESMMARLATTEVDGVTGDGQTPQTFRPLQALTTRDRGDFGVALLDGWATVADLLAFYQERIANEGYLRTATERRSVLELARLVGYTLRPGVAASVYLAYALDDNQIEATVIATGARAQSLPGPGETPQSFETSEDLDARREWNNLQVRMTRPQNITLDTALLIDRVVVSDSVNGLRAGDPLMLLFADDGSLAAMRSIRSTEGPTADGKSTIRLDPVPDDVALTIGLLTTLVTSMQPFRPAANDPTAEVIDKAGEVLRKALLDPITDPRNWPEEIQNYYSDDNIDEDVQALINTFRSDIADLLEVPPPSPPPSPPPPPSTNPDLFVNGLLKPRVLQARNSLQLRRDLGHAFARGADTAPQMLLSFAPPLRDTYYRAWVGANENIASAVLVGVFVLRSNASLFGASVQKLVTVTNGTVPPQDQWREWTLDGETKDGLYLDQLHTEITAPSYVLVRRMENSTPLSRIYTVKQAITTPRTAYGISGKSTHLQLDREWWAASVPNVDGSGANDMPVLRATQVWAQSVPLTLVEEPITTEVGSQPDDPDNLSLELASLHKELASGRWVILQGERSDIEGVQGVKAAELMMVASLVHGYDPNLAGDKIHTTLKLATRSAFRYKRESVVVYGNVVRATHGETRNEMLGNGDATQALQSFTLKQPPLTFVSVPTASGAESTLAVYVDDVRWHETTSLAWLGTKDRGFVTRTDDAGLTQVVFGDGEHGTRLPTGVQNVRAVYRSGIGAPGNVKAEQISLLATRPLGVKAVINPLRSSGGTDREDRDLARSNAPLAVMSLDRLVSVSDYADFTRTFAGIAKAVATRASDGQREIVLLTIAGVDDAPIDKTSDLYRNLLAALRALGDPDLPLRVEPRELLALVLSAGVALLPDYSWEPVADAVRNTLLQRFGFGQRGLGQSVRLAEVISAIQGVRGVAYVDVDTFGSVPEKVAGSDGTRRLVTQSEVTSAVARALHPDQSNTQRLAGLAGHLPPDVIAFPGGNDRGVLRPAELAIFTPAVADTLILNQLLS</sequence>
<gene>
    <name evidence="2" type="ORF">GCM10009107_49860</name>
</gene>
<feature type="region of interest" description="Disordered" evidence="1">
    <location>
        <begin position="351"/>
        <end position="371"/>
    </location>
</feature>
<comment type="caution">
    <text evidence="2">The sequence shown here is derived from an EMBL/GenBank/DDBJ whole genome shotgun (WGS) entry which is preliminary data.</text>
</comment>
<dbReference type="NCBIfam" id="TIGR02243">
    <property type="entry name" value="putative baseplate assembly protein"/>
    <property type="match status" value="1"/>
</dbReference>
<dbReference type="EMBL" id="BAAAEW010000042">
    <property type="protein sequence ID" value="GAA0764128.1"/>
    <property type="molecule type" value="Genomic_DNA"/>
</dbReference>
<evidence type="ECO:0000256" key="1">
    <source>
        <dbReference type="SAM" id="MobiDB-lite"/>
    </source>
</evidence>
<accession>A0ABN1KEM6</accession>
<dbReference type="RefSeq" id="WP_141287912.1">
    <property type="nucleotide sequence ID" value="NZ_BAAAEW010000042.1"/>
</dbReference>
<feature type="compositionally biased region" description="Pro residues" evidence="1">
    <location>
        <begin position="352"/>
        <end position="367"/>
    </location>
</feature>
<organism evidence="2 3">
    <name type="scientific">Ideonella azotifigens</name>
    <dbReference type="NCBI Taxonomy" id="513160"/>
    <lineage>
        <taxon>Bacteria</taxon>
        <taxon>Pseudomonadati</taxon>
        <taxon>Pseudomonadota</taxon>
        <taxon>Betaproteobacteria</taxon>
        <taxon>Burkholderiales</taxon>
        <taxon>Sphaerotilaceae</taxon>
        <taxon>Ideonella</taxon>
    </lineage>
</organism>
<evidence type="ECO:0000313" key="3">
    <source>
        <dbReference type="Proteomes" id="UP001500279"/>
    </source>
</evidence>
<dbReference type="InterPro" id="IPR011749">
    <property type="entry name" value="CHP02243"/>
</dbReference>
<evidence type="ECO:0008006" key="4">
    <source>
        <dbReference type="Google" id="ProtNLM"/>
    </source>
</evidence>
<name>A0ABN1KEM6_9BURK</name>
<keyword evidence="3" id="KW-1185">Reference proteome</keyword>
<proteinExistence type="predicted"/>
<feature type="region of interest" description="Disordered" evidence="1">
    <location>
        <begin position="165"/>
        <end position="184"/>
    </location>
</feature>